<dbReference type="KEGG" id="ltr:EVS81_13880"/>
<keyword evidence="2" id="KW-0472">Membrane</keyword>
<feature type="transmembrane region" description="Helical" evidence="2">
    <location>
        <begin position="141"/>
        <end position="160"/>
    </location>
</feature>
<feature type="compositionally biased region" description="Gly residues" evidence="1">
    <location>
        <begin position="88"/>
        <end position="102"/>
    </location>
</feature>
<dbReference type="RefSeq" id="WP_130110892.1">
    <property type="nucleotide sequence ID" value="NZ_CP035806.1"/>
</dbReference>
<sequence>MSYEERGTWVYLIVPVVAYAAYVVVVLSRATDPITATAYQAPLLWSIGISIAASILLRIIVEFGTGVARSVHEAERPERSPRVAGSEAGAGAGAGAGSGAEPGLGDPQLAEAASGGPTRRAAAEPYRVDDRDREIDRIATVRTFLVLVAGALAALGMALAEWPHFWIANVIYLAFVLQAVSSAAVKLVVYRRGF</sequence>
<feature type="region of interest" description="Disordered" evidence="1">
    <location>
        <begin position="71"/>
        <end position="126"/>
    </location>
</feature>
<feature type="transmembrane region" description="Helical" evidence="2">
    <location>
        <begin position="43"/>
        <end position="61"/>
    </location>
</feature>
<evidence type="ECO:0000256" key="1">
    <source>
        <dbReference type="SAM" id="MobiDB-lite"/>
    </source>
</evidence>
<name>A0A4V0Z1W0_9MICO</name>
<reference evidence="3 4" key="1">
    <citation type="submission" date="2019-02" db="EMBL/GenBank/DDBJ databases">
        <authorList>
            <person name="Sun L."/>
            <person name="Pan D."/>
            <person name="Wu X."/>
        </authorList>
    </citation>
    <scope>NUCLEOTIDE SEQUENCE [LARGE SCALE GENOMIC DNA]</scope>
    <source>
        <strain evidence="3 4">JW-1</strain>
    </source>
</reference>
<dbReference type="OrthoDB" id="4559359at2"/>
<evidence type="ECO:0000313" key="4">
    <source>
        <dbReference type="Proteomes" id="UP000289260"/>
    </source>
</evidence>
<keyword evidence="2" id="KW-0812">Transmembrane</keyword>
<gene>
    <name evidence="3" type="ORF">EVS81_13880</name>
</gene>
<proteinExistence type="predicted"/>
<dbReference type="EMBL" id="CP035806">
    <property type="protein sequence ID" value="QBE49779.1"/>
    <property type="molecule type" value="Genomic_DNA"/>
</dbReference>
<keyword evidence="4" id="KW-1185">Reference proteome</keyword>
<feature type="transmembrane region" description="Helical" evidence="2">
    <location>
        <begin position="9"/>
        <end position="31"/>
    </location>
</feature>
<keyword evidence="2" id="KW-1133">Transmembrane helix</keyword>
<dbReference type="Proteomes" id="UP000289260">
    <property type="component" value="Chromosome"/>
</dbReference>
<evidence type="ECO:0000313" key="3">
    <source>
        <dbReference type="EMBL" id="QBE49779.1"/>
    </source>
</evidence>
<accession>A0A4V0Z1W0</accession>
<feature type="compositionally biased region" description="Basic and acidic residues" evidence="1">
    <location>
        <begin position="71"/>
        <end position="81"/>
    </location>
</feature>
<protein>
    <submittedName>
        <fullName evidence="3">Uncharacterized protein</fullName>
    </submittedName>
</protein>
<organism evidence="3 4">
    <name type="scientific">Leucobacter triazinivorans</name>
    <dbReference type="NCBI Taxonomy" id="1784719"/>
    <lineage>
        <taxon>Bacteria</taxon>
        <taxon>Bacillati</taxon>
        <taxon>Actinomycetota</taxon>
        <taxon>Actinomycetes</taxon>
        <taxon>Micrococcales</taxon>
        <taxon>Microbacteriaceae</taxon>
        <taxon>Leucobacter</taxon>
    </lineage>
</organism>
<dbReference type="AlphaFoldDB" id="A0A4V0Z1W0"/>
<evidence type="ECO:0000256" key="2">
    <source>
        <dbReference type="SAM" id="Phobius"/>
    </source>
</evidence>
<feature type="transmembrane region" description="Helical" evidence="2">
    <location>
        <begin position="166"/>
        <end position="189"/>
    </location>
</feature>